<dbReference type="SMART" id="SM01240">
    <property type="entry name" value="IMPDH"/>
    <property type="match status" value="1"/>
</dbReference>
<evidence type="ECO:0000313" key="3">
    <source>
        <dbReference type="EMBL" id="KAG7158538.1"/>
    </source>
</evidence>
<dbReference type="Pfam" id="PF00478">
    <property type="entry name" value="IMPDH"/>
    <property type="match status" value="1"/>
</dbReference>
<dbReference type="AlphaFoldDB" id="A0A8J5JLM5"/>
<dbReference type="PANTHER" id="PTHR43170:SF5">
    <property type="entry name" value="GMP REDUCTASE"/>
    <property type="match status" value="1"/>
</dbReference>
<dbReference type="PANTHER" id="PTHR43170">
    <property type="entry name" value="GMP REDUCTASE"/>
    <property type="match status" value="1"/>
</dbReference>
<name>A0A8J5JLM5_HOMAM</name>
<evidence type="ECO:0000256" key="1">
    <source>
        <dbReference type="ARBA" id="ARBA00023002"/>
    </source>
</evidence>
<dbReference type="GO" id="GO:0016491">
    <property type="term" value="F:oxidoreductase activity"/>
    <property type="evidence" value="ECO:0007669"/>
    <property type="project" value="UniProtKB-KW"/>
</dbReference>
<dbReference type="InterPro" id="IPR001093">
    <property type="entry name" value="IMP_DH_GMPRt"/>
</dbReference>
<reference evidence="3" key="1">
    <citation type="journal article" date="2021" name="Sci. Adv.">
        <title>The American lobster genome reveals insights on longevity, neural, and immune adaptations.</title>
        <authorList>
            <person name="Polinski J.M."/>
            <person name="Zimin A.V."/>
            <person name="Clark K.F."/>
            <person name="Kohn A.B."/>
            <person name="Sadowski N."/>
            <person name="Timp W."/>
            <person name="Ptitsyn A."/>
            <person name="Khanna P."/>
            <person name="Romanova D.Y."/>
            <person name="Williams P."/>
            <person name="Greenwood S.J."/>
            <person name="Moroz L.L."/>
            <person name="Walt D.R."/>
            <person name="Bodnar A.G."/>
        </authorList>
    </citation>
    <scope>NUCLEOTIDE SEQUENCE</scope>
    <source>
        <strain evidence="3">GMGI-L3</strain>
    </source>
</reference>
<keyword evidence="4" id="KW-1185">Reference proteome</keyword>
<gene>
    <name evidence="3" type="primary">Gmpr2-L2</name>
    <name evidence="3" type="ORF">Hamer_G021111</name>
</gene>
<dbReference type="InterPro" id="IPR050139">
    <property type="entry name" value="GMP_reductase"/>
</dbReference>
<dbReference type="Proteomes" id="UP000747542">
    <property type="component" value="Unassembled WGS sequence"/>
</dbReference>
<sequence>MPRIDNDIKLDFKDVLLRPKRSTLKSRSEVDLNRTIIFRNSKVTWTGIPIIAANMDTVGTFEMAQTLAKHKCFTTIHKHYSIEEWKEFGENNKSVLEYVAASSGISNTDWDRLQQVLSSVPEVRAKWEHIFLCLIGTVPDS</sequence>
<protein>
    <submittedName>
        <fullName evidence="3">GMP reductase 2-like 2</fullName>
    </submittedName>
</protein>
<comment type="caution">
    <text evidence="3">The sequence shown here is derived from an EMBL/GenBank/DDBJ whole genome shotgun (WGS) entry which is preliminary data.</text>
</comment>
<dbReference type="EMBL" id="JAHLQT010034714">
    <property type="protein sequence ID" value="KAG7158538.1"/>
    <property type="molecule type" value="Genomic_DNA"/>
</dbReference>
<evidence type="ECO:0000313" key="4">
    <source>
        <dbReference type="Proteomes" id="UP000747542"/>
    </source>
</evidence>
<organism evidence="3 4">
    <name type="scientific">Homarus americanus</name>
    <name type="common">American lobster</name>
    <dbReference type="NCBI Taxonomy" id="6706"/>
    <lineage>
        <taxon>Eukaryota</taxon>
        <taxon>Metazoa</taxon>
        <taxon>Ecdysozoa</taxon>
        <taxon>Arthropoda</taxon>
        <taxon>Crustacea</taxon>
        <taxon>Multicrustacea</taxon>
        <taxon>Malacostraca</taxon>
        <taxon>Eumalacostraca</taxon>
        <taxon>Eucarida</taxon>
        <taxon>Decapoda</taxon>
        <taxon>Pleocyemata</taxon>
        <taxon>Astacidea</taxon>
        <taxon>Nephropoidea</taxon>
        <taxon>Nephropidae</taxon>
        <taxon>Homarus</taxon>
    </lineage>
</organism>
<proteinExistence type="predicted"/>
<feature type="domain" description="IMP dehydrogenase/GMP reductase" evidence="2">
    <location>
        <begin position="10"/>
        <end position="86"/>
    </location>
</feature>
<accession>A0A8J5JLM5</accession>
<evidence type="ECO:0000259" key="2">
    <source>
        <dbReference type="Pfam" id="PF00478"/>
    </source>
</evidence>
<keyword evidence="1" id="KW-0560">Oxidoreductase</keyword>
<dbReference type="OrthoDB" id="418595at2759"/>